<evidence type="ECO:0000313" key="3">
    <source>
        <dbReference type="Proteomes" id="UP000240739"/>
    </source>
</evidence>
<evidence type="ECO:0000313" key="2">
    <source>
        <dbReference type="EMBL" id="PTL59416.1"/>
    </source>
</evidence>
<name>A0A2T4UJK2_9ACTN</name>
<dbReference type="RefSeq" id="WP_107568027.1">
    <property type="nucleotide sequence ID" value="NZ_PYYB01000001.1"/>
</dbReference>
<evidence type="ECO:0000256" key="1">
    <source>
        <dbReference type="SAM" id="MobiDB-lite"/>
    </source>
</evidence>
<dbReference type="EMBL" id="PYYB01000001">
    <property type="protein sequence ID" value="PTL59416.1"/>
    <property type="molecule type" value="Genomic_DNA"/>
</dbReference>
<keyword evidence="3" id="KW-1185">Reference proteome</keyword>
<gene>
    <name evidence="2" type="ORF">C7Y72_07010</name>
</gene>
<comment type="caution">
    <text evidence="2">The sequence shown here is derived from an EMBL/GenBank/DDBJ whole genome shotgun (WGS) entry which is preliminary data.</text>
</comment>
<feature type="region of interest" description="Disordered" evidence="1">
    <location>
        <begin position="31"/>
        <end position="60"/>
    </location>
</feature>
<dbReference type="AlphaFoldDB" id="A0A2T4UJK2"/>
<accession>A0A2T4UJK2</accession>
<organism evidence="2 3">
    <name type="scientific">Paraconexibacter algicola</name>
    <dbReference type="NCBI Taxonomy" id="2133960"/>
    <lineage>
        <taxon>Bacteria</taxon>
        <taxon>Bacillati</taxon>
        <taxon>Actinomycetota</taxon>
        <taxon>Thermoleophilia</taxon>
        <taxon>Solirubrobacterales</taxon>
        <taxon>Paraconexibacteraceae</taxon>
        <taxon>Paraconexibacter</taxon>
    </lineage>
</organism>
<proteinExistence type="predicted"/>
<reference evidence="2 3" key="1">
    <citation type="submission" date="2018-03" db="EMBL/GenBank/DDBJ databases">
        <title>Aquarubrobacter algicola gen. nov., sp. nov., a novel actinobacterium isolated from shallow eutrophic lake during the end of cyanobacterial harmful algal blooms.</title>
        <authorList>
            <person name="Chun S.J."/>
        </authorList>
    </citation>
    <scope>NUCLEOTIDE SEQUENCE [LARGE SCALE GENOMIC DNA]</scope>
    <source>
        <strain evidence="2 3">Seoho-28</strain>
    </source>
</reference>
<dbReference type="Proteomes" id="UP000240739">
    <property type="component" value="Unassembled WGS sequence"/>
</dbReference>
<sequence length="60" mass="6259">MPLVTCPTCALPAYTAARWSTRDDCVRCGTPLPAPRRTAPSASPPVPVLDPRSATAARPA</sequence>
<protein>
    <submittedName>
        <fullName evidence="2">Uncharacterized protein</fullName>
    </submittedName>
</protein>